<evidence type="ECO:0000256" key="10">
    <source>
        <dbReference type="ARBA" id="ARBA00047651"/>
    </source>
</evidence>
<accession>A0ABT9CG48</accession>
<dbReference type="PROSITE" id="PS00169">
    <property type="entry name" value="D_ALA_DEHYDRATASE"/>
    <property type="match status" value="1"/>
</dbReference>
<proteinExistence type="inferred from homology"/>
<dbReference type="GO" id="GO:0004655">
    <property type="term" value="F:porphobilinogen synthase activity"/>
    <property type="evidence" value="ECO:0007669"/>
    <property type="project" value="UniProtKB-EC"/>
</dbReference>
<comment type="similarity">
    <text evidence="2 12">Belongs to the ALAD family.</text>
</comment>
<keyword evidence="7 11" id="KW-0456">Lyase</keyword>
<gene>
    <name evidence="13" type="primary">hemB</name>
    <name evidence="13" type="ORF">Q5741_10765</name>
</gene>
<dbReference type="InterPro" id="IPR030656">
    <property type="entry name" value="ALAD_AS"/>
</dbReference>
<evidence type="ECO:0000256" key="5">
    <source>
        <dbReference type="ARBA" id="ARBA00020771"/>
    </source>
</evidence>
<organism evidence="13 14">
    <name type="scientific">Paenibacillus lacisoli</name>
    <dbReference type="NCBI Taxonomy" id="3064525"/>
    <lineage>
        <taxon>Bacteria</taxon>
        <taxon>Bacillati</taxon>
        <taxon>Bacillota</taxon>
        <taxon>Bacilli</taxon>
        <taxon>Bacillales</taxon>
        <taxon>Paenibacillaceae</taxon>
        <taxon>Paenibacillus</taxon>
    </lineage>
</organism>
<dbReference type="PANTHER" id="PTHR11458:SF0">
    <property type="entry name" value="DELTA-AMINOLEVULINIC ACID DEHYDRATASE"/>
    <property type="match status" value="1"/>
</dbReference>
<dbReference type="RefSeq" id="WP_305024102.1">
    <property type="nucleotide sequence ID" value="NZ_JAUQTB010000005.1"/>
</dbReference>
<dbReference type="Proteomes" id="UP001240171">
    <property type="component" value="Unassembled WGS sequence"/>
</dbReference>
<evidence type="ECO:0000256" key="7">
    <source>
        <dbReference type="ARBA" id="ARBA00023239"/>
    </source>
</evidence>
<dbReference type="EC" id="4.2.1.24" evidence="4 11"/>
<dbReference type="EMBL" id="JAUQTB010000005">
    <property type="protein sequence ID" value="MDO7906897.1"/>
    <property type="molecule type" value="Genomic_DNA"/>
</dbReference>
<evidence type="ECO:0000256" key="11">
    <source>
        <dbReference type="RuleBase" id="RU000515"/>
    </source>
</evidence>
<dbReference type="PIRSF" id="PIRSF001415">
    <property type="entry name" value="Porphbilin_synth"/>
    <property type="match status" value="1"/>
</dbReference>
<dbReference type="PRINTS" id="PR00144">
    <property type="entry name" value="DALDHYDRTASE"/>
</dbReference>
<dbReference type="CDD" id="cd00384">
    <property type="entry name" value="ALAD_PBGS"/>
    <property type="match status" value="1"/>
</dbReference>
<name>A0ABT9CG48_9BACL</name>
<evidence type="ECO:0000256" key="1">
    <source>
        <dbReference type="ARBA" id="ARBA00004694"/>
    </source>
</evidence>
<dbReference type="InterPro" id="IPR001731">
    <property type="entry name" value="ALAD"/>
</dbReference>
<protein>
    <recommendedName>
        <fullName evidence="5 11">Delta-aminolevulinic acid dehydratase</fullName>
        <ecNumber evidence="4 11">4.2.1.24</ecNumber>
    </recommendedName>
</protein>
<evidence type="ECO:0000256" key="4">
    <source>
        <dbReference type="ARBA" id="ARBA00012053"/>
    </source>
</evidence>
<sequence length="333" mass="36764">MSLPFVRHRRLRQSAAIRGMVRETVLTADDFIQPIYVTFGTGVKSEISSMPGVYRFSLDMLEEELKEIVDLGIPAVLLFGIPETKDSVGTSAFIENGIVQEATRLIKKLYPHLLVVADTCLCEYTDHGHCGMVHTYELDGQVCGDVLNDESLELHVKTAVSQAKAGADIIAPSNMMDGFVQAIRAGLDENGFQHIPIMSYSVKYSSAFYGPFRDAADSAPQFGDRKSYQMDPANSREAIRESESDVAEGADMLMVKPALSYLDIMRQVKDRFDLPLVAYNVSGEYAMVKAAAQNGWVDEKAITLEILLSMKRAGADIIITYSAKDAARWLAEK</sequence>
<dbReference type="SMART" id="SM01004">
    <property type="entry name" value="ALAD"/>
    <property type="match status" value="1"/>
</dbReference>
<evidence type="ECO:0000256" key="2">
    <source>
        <dbReference type="ARBA" id="ARBA00008055"/>
    </source>
</evidence>
<evidence type="ECO:0000313" key="14">
    <source>
        <dbReference type="Proteomes" id="UP001240171"/>
    </source>
</evidence>
<evidence type="ECO:0000256" key="9">
    <source>
        <dbReference type="ARBA" id="ARBA00025628"/>
    </source>
</evidence>
<evidence type="ECO:0000256" key="3">
    <source>
        <dbReference type="ARBA" id="ARBA00011823"/>
    </source>
</evidence>
<evidence type="ECO:0000313" key="13">
    <source>
        <dbReference type="EMBL" id="MDO7906897.1"/>
    </source>
</evidence>
<dbReference type="InterPro" id="IPR013785">
    <property type="entry name" value="Aldolase_TIM"/>
</dbReference>
<comment type="catalytic activity">
    <reaction evidence="10 11">
        <text>2 5-aminolevulinate = porphobilinogen + 2 H2O + H(+)</text>
        <dbReference type="Rhea" id="RHEA:24064"/>
        <dbReference type="ChEBI" id="CHEBI:15377"/>
        <dbReference type="ChEBI" id="CHEBI:15378"/>
        <dbReference type="ChEBI" id="CHEBI:58126"/>
        <dbReference type="ChEBI" id="CHEBI:356416"/>
        <dbReference type="EC" id="4.2.1.24"/>
    </reaction>
</comment>
<keyword evidence="6" id="KW-0350">Heme biosynthesis</keyword>
<evidence type="ECO:0000256" key="6">
    <source>
        <dbReference type="ARBA" id="ARBA00023133"/>
    </source>
</evidence>
<keyword evidence="8 11" id="KW-0627">Porphyrin biosynthesis</keyword>
<dbReference type="NCBIfam" id="NF006762">
    <property type="entry name" value="PRK09283.1"/>
    <property type="match status" value="1"/>
</dbReference>
<dbReference type="Gene3D" id="3.20.20.70">
    <property type="entry name" value="Aldolase class I"/>
    <property type="match status" value="1"/>
</dbReference>
<comment type="function">
    <text evidence="9">Catalyzes an early step in the biosynthesis of tetrapyrroles. Binds two molecules of 5-aminolevulinate per subunit, each at a distinct site, and catalyzes their condensation to form porphobilinogen.</text>
</comment>
<comment type="caution">
    <text evidence="13">The sequence shown here is derived from an EMBL/GenBank/DDBJ whole genome shotgun (WGS) entry which is preliminary data.</text>
</comment>
<dbReference type="PANTHER" id="PTHR11458">
    <property type="entry name" value="DELTA-AMINOLEVULINIC ACID DEHYDRATASE"/>
    <property type="match status" value="1"/>
</dbReference>
<comment type="pathway">
    <text evidence="1">Porphyrin-containing compound metabolism; protoporphyrin-IX biosynthesis; coproporphyrinogen-III from 5-aminolevulinate: step 1/4.</text>
</comment>
<dbReference type="SUPFAM" id="SSF51569">
    <property type="entry name" value="Aldolase"/>
    <property type="match status" value="1"/>
</dbReference>
<reference evidence="13 14" key="1">
    <citation type="submission" date="2023-07" db="EMBL/GenBank/DDBJ databases">
        <title>Paenibacillus sp. JX-17 nov. isolated from soil.</title>
        <authorList>
            <person name="Wan Y."/>
            <person name="Liu B."/>
        </authorList>
    </citation>
    <scope>NUCLEOTIDE SEQUENCE [LARGE SCALE GENOMIC DNA]</scope>
    <source>
        <strain evidence="13 14">JX-17</strain>
    </source>
</reference>
<comment type="subunit">
    <text evidence="3 11">Homooctamer.</text>
</comment>
<dbReference type="Pfam" id="PF00490">
    <property type="entry name" value="ALAD"/>
    <property type="match status" value="1"/>
</dbReference>
<keyword evidence="14" id="KW-1185">Reference proteome</keyword>
<evidence type="ECO:0000256" key="12">
    <source>
        <dbReference type="RuleBase" id="RU004161"/>
    </source>
</evidence>
<evidence type="ECO:0000256" key="8">
    <source>
        <dbReference type="ARBA" id="ARBA00023244"/>
    </source>
</evidence>